<name>A0ABS8HST9_9FIRM</name>
<dbReference type="Gene3D" id="3.30.413.10">
    <property type="entry name" value="Sulfite Reductase Hemoprotein, domain 1"/>
    <property type="match status" value="1"/>
</dbReference>
<proteinExistence type="predicted"/>
<dbReference type="InterPro" id="IPR045854">
    <property type="entry name" value="NO2/SO3_Rdtase_4Fe4S_sf"/>
</dbReference>
<dbReference type="EMBL" id="JAJHJB010000005">
    <property type="protein sequence ID" value="MCC5464919.1"/>
    <property type="molecule type" value="Genomic_DNA"/>
</dbReference>
<keyword evidence="2" id="KW-0408">Iron</keyword>
<dbReference type="Pfam" id="PF01077">
    <property type="entry name" value="NIR_SIR"/>
    <property type="match status" value="1"/>
</dbReference>
<keyword evidence="1" id="KW-0479">Metal-binding</keyword>
<evidence type="ECO:0000256" key="1">
    <source>
        <dbReference type="ARBA" id="ARBA00022723"/>
    </source>
</evidence>
<evidence type="ECO:0000313" key="5">
    <source>
        <dbReference type="EMBL" id="MCC5464919.1"/>
    </source>
</evidence>
<evidence type="ECO:0000259" key="4">
    <source>
        <dbReference type="Pfam" id="PF01077"/>
    </source>
</evidence>
<dbReference type="Proteomes" id="UP001165492">
    <property type="component" value="Unassembled WGS sequence"/>
</dbReference>
<keyword evidence="6" id="KW-1185">Reference proteome</keyword>
<gene>
    <name evidence="5" type="ORF">LMF89_06035</name>
</gene>
<evidence type="ECO:0000256" key="2">
    <source>
        <dbReference type="ARBA" id="ARBA00023004"/>
    </source>
</evidence>
<dbReference type="SUPFAM" id="SSF56014">
    <property type="entry name" value="Nitrite and sulphite reductase 4Fe-4S domain-like"/>
    <property type="match status" value="1"/>
</dbReference>
<comment type="caution">
    <text evidence="5">The sequence shown here is derived from an EMBL/GenBank/DDBJ whole genome shotgun (WGS) entry which is preliminary data.</text>
</comment>
<accession>A0ABS8HST9</accession>
<organism evidence="5 6">
    <name type="scientific">Pelosinus baikalensis</name>
    <dbReference type="NCBI Taxonomy" id="2892015"/>
    <lineage>
        <taxon>Bacteria</taxon>
        <taxon>Bacillati</taxon>
        <taxon>Bacillota</taxon>
        <taxon>Negativicutes</taxon>
        <taxon>Selenomonadales</taxon>
        <taxon>Sporomusaceae</taxon>
        <taxon>Pelosinus</taxon>
    </lineage>
</organism>
<protein>
    <recommendedName>
        <fullName evidence="4">Nitrite/sulphite reductase 4Fe-4S domain-containing protein</fullName>
    </recommendedName>
</protein>
<evidence type="ECO:0000256" key="3">
    <source>
        <dbReference type="ARBA" id="ARBA00023014"/>
    </source>
</evidence>
<sequence>MDSVLALVDKVVLYYKENGKNYERMGNMIERLGIEKVKQDILG</sequence>
<feature type="domain" description="Nitrite/sulphite reductase 4Fe-4S" evidence="4">
    <location>
        <begin position="2"/>
        <end position="40"/>
    </location>
</feature>
<reference evidence="5" key="1">
    <citation type="submission" date="2021-11" db="EMBL/GenBank/DDBJ databases">
        <title>Description of a new species Pelosinus isolated from the bottom sediments of Lake Baikal.</title>
        <authorList>
            <person name="Zakharyuk A."/>
        </authorList>
    </citation>
    <scope>NUCLEOTIDE SEQUENCE</scope>
    <source>
        <strain evidence="5">Bkl1</strain>
    </source>
</reference>
<evidence type="ECO:0000313" key="6">
    <source>
        <dbReference type="Proteomes" id="UP001165492"/>
    </source>
</evidence>
<keyword evidence="3" id="KW-0411">Iron-sulfur</keyword>
<dbReference type="InterPro" id="IPR006067">
    <property type="entry name" value="NO2/SO3_Rdtase_4Fe4S_dom"/>
</dbReference>
<dbReference type="RefSeq" id="WP_229534316.1">
    <property type="nucleotide sequence ID" value="NZ_JAJHJB010000005.1"/>
</dbReference>